<dbReference type="EMBL" id="MAYM02000265">
    <property type="protein sequence ID" value="RLN44721.1"/>
    <property type="molecule type" value="Genomic_DNA"/>
</dbReference>
<name>A0A3R7G833_9STRA</name>
<feature type="compositionally biased region" description="Basic and acidic residues" evidence="1">
    <location>
        <begin position="16"/>
        <end position="29"/>
    </location>
</feature>
<evidence type="ECO:0000313" key="2">
    <source>
        <dbReference type="EMBL" id="RLN44721.1"/>
    </source>
</evidence>
<evidence type="ECO:0000313" key="5">
    <source>
        <dbReference type="Proteomes" id="UP000285883"/>
    </source>
</evidence>
<evidence type="ECO:0000313" key="4">
    <source>
        <dbReference type="Proteomes" id="UP000285624"/>
    </source>
</evidence>
<dbReference type="GO" id="GO:0000460">
    <property type="term" value="P:maturation of 5.8S rRNA"/>
    <property type="evidence" value="ECO:0007669"/>
    <property type="project" value="TreeGrafter"/>
</dbReference>
<evidence type="ECO:0000313" key="3">
    <source>
        <dbReference type="EMBL" id="RLN82014.1"/>
    </source>
</evidence>
<evidence type="ECO:0000256" key="1">
    <source>
        <dbReference type="SAM" id="MobiDB-lite"/>
    </source>
</evidence>
<proteinExistence type="predicted"/>
<organism evidence="2 5">
    <name type="scientific">Phytophthora kernoviae</name>
    <dbReference type="NCBI Taxonomy" id="325452"/>
    <lineage>
        <taxon>Eukaryota</taxon>
        <taxon>Sar</taxon>
        <taxon>Stramenopiles</taxon>
        <taxon>Oomycota</taxon>
        <taxon>Peronosporomycetes</taxon>
        <taxon>Peronosporales</taxon>
        <taxon>Peronosporaceae</taxon>
        <taxon>Phytophthora</taxon>
    </lineage>
</organism>
<dbReference type="Pfam" id="PF10175">
    <property type="entry name" value="MPP6"/>
    <property type="match status" value="1"/>
</dbReference>
<dbReference type="Proteomes" id="UP000285624">
    <property type="component" value="Unassembled WGS sequence"/>
</dbReference>
<protein>
    <recommendedName>
        <fullName evidence="6">M-phase phosphoprotein 6</fullName>
    </recommendedName>
</protein>
<dbReference type="InterPro" id="IPR019324">
    <property type="entry name" value="MPP6"/>
</dbReference>
<feature type="compositionally biased region" description="Polar residues" evidence="1">
    <location>
        <begin position="52"/>
        <end position="61"/>
    </location>
</feature>
<sequence>MADSNMSTGGGMWKPGSDRPQDKTKDKTKAKTKATTNSKDEASVKGDGLPPRNQNKTPTKFMLSQKTLAMKFMQRKKTTEAQRVAAVQEQHRQDTWEAAPEDDDNDVDSDKIVCTRDVPDPSLSLVFGRRSFGGFNKGVEDEFKEASRALRFAASEEKELREEVSAEEMTSRMLKYTGLGRRGNSNGRGGGGKRPNSNKRQRK</sequence>
<keyword evidence="4" id="KW-1185">Reference proteome</keyword>
<dbReference type="PANTHER" id="PTHR13582:SF0">
    <property type="entry name" value="M-PHASE PHOSPHOPROTEIN 6"/>
    <property type="match status" value="1"/>
</dbReference>
<feature type="region of interest" description="Disordered" evidence="1">
    <location>
        <begin position="86"/>
        <end position="120"/>
    </location>
</feature>
<dbReference type="Proteomes" id="UP000285883">
    <property type="component" value="Unassembled WGS sequence"/>
</dbReference>
<feature type="region of interest" description="Disordered" evidence="1">
    <location>
        <begin position="1"/>
        <end position="61"/>
    </location>
</feature>
<evidence type="ECO:0008006" key="6">
    <source>
        <dbReference type="Google" id="ProtNLM"/>
    </source>
</evidence>
<dbReference type="AlphaFoldDB" id="A0A3R7G833"/>
<dbReference type="EMBL" id="MBDN02000063">
    <property type="protein sequence ID" value="RLN82014.1"/>
    <property type="molecule type" value="Genomic_DNA"/>
</dbReference>
<reference evidence="4 5" key="1">
    <citation type="submission" date="2018-07" db="EMBL/GenBank/DDBJ databases">
        <title>Genome sequencing of oomycete isolates from Chile give support for New Zealand origin for Phytophthora kernoviae and make available the first Nothophytophthora sp. genome.</title>
        <authorList>
            <person name="Studholme D.J."/>
            <person name="Sanfuentes E."/>
            <person name="Panda P."/>
            <person name="Hill R."/>
            <person name="Sambles C."/>
            <person name="Grant M."/>
            <person name="Williams N.M."/>
            <person name="Mcdougal R.L."/>
        </authorList>
    </citation>
    <scope>NUCLEOTIDE SEQUENCE [LARGE SCALE GENOMIC DNA]</scope>
    <source>
        <strain evidence="2">Chile2</strain>
        <strain evidence="3">Chile4</strain>
    </source>
</reference>
<dbReference type="PANTHER" id="PTHR13582">
    <property type="entry name" value="M-PHASE PHOSPHOPROTEIN 6"/>
    <property type="match status" value="1"/>
</dbReference>
<feature type="region of interest" description="Disordered" evidence="1">
    <location>
        <begin position="156"/>
        <end position="203"/>
    </location>
</feature>
<gene>
    <name evidence="2" type="ORF">BBI17_003245</name>
    <name evidence="3" type="ORF">BBO99_00003239</name>
</gene>
<comment type="caution">
    <text evidence="2">The sequence shown here is derived from an EMBL/GenBank/DDBJ whole genome shotgun (WGS) entry which is preliminary data.</text>
</comment>
<dbReference type="STRING" id="325452.A0A3R7G833"/>
<feature type="compositionally biased region" description="Basic and acidic residues" evidence="1">
    <location>
        <begin position="108"/>
        <end position="119"/>
    </location>
</feature>
<accession>A0A3R7G833</accession>